<reference evidence="1 2" key="1">
    <citation type="submission" date="2022-07" db="EMBL/GenBank/DDBJ databases">
        <authorList>
            <person name="Xamxidin M."/>
            <person name="Wu M."/>
        </authorList>
    </citation>
    <scope>NUCLEOTIDE SEQUENCE [LARGE SCALE GENOMIC DNA]</scope>
    <source>
        <strain evidence="1 2">NBRC 111650</strain>
    </source>
</reference>
<keyword evidence="2" id="KW-1185">Reference proteome</keyword>
<evidence type="ECO:0000313" key="1">
    <source>
        <dbReference type="EMBL" id="MCQ8897208.1"/>
    </source>
</evidence>
<dbReference type="EMBL" id="JANIGO010000004">
    <property type="protein sequence ID" value="MCQ8897208.1"/>
    <property type="molecule type" value="Genomic_DNA"/>
</dbReference>
<dbReference type="InterPro" id="IPR050484">
    <property type="entry name" value="Transf_Hexapept/Carb_Anhydrase"/>
</dbReference>
<dbReference type="PANTHER" id="PTHR13061">
    <property type="entry name" value="DYNACTIN SUBUNIT P25"/>
    <property type="match status" value="1"/>
</dbReference>
<dbReference type="CDD" id="cd04645">
    <property type="entry name" value="LbH_gamma_CA_like"/>
    <property type="match status" value="1"/>
</dbReference>
<dbReference type="InterPro" id="IPR011004">
    <property type="entry name" value="Trimer_LpxA-like_sf"/>
</dbReference>
<name>A0ABT1WI84_9BURK</name>
<comment type="caution">
    <text evidence="1">The sequence shown here is derived from an EMBL/GenBank/DDBJ whole genome shotgun (WGS) entry which is preliminary data.</text>
</comment>
<gene>
    <name evidence="1" type="ORF">NQT62_12260</name>
</gene>
<evidence type="ECO:0000313" key="2">
    <source>
        <dbReference type="Proteomes" id="UP001204142"/>
    </source>
</evidence>
<proteinExistence type="predicted"/>
<dbReference type="RefSeq" id="WP_256765007.1">
    <property type="nucleotide sequence ID" value="NZ_JANIGO010000004.1"/>
</dbReference>
<dbReference type="PANTHER" id="PTHR13061:SF29">
    <property type="entry name" value="GAMMA CARBONIC ANHYDRASE-LIKE 1, MITOCHONDRIAL-RELATED"/>
    <property type="match status" value="1"/>
</dbReference>
<accession>A0ABT1WI84</accession>
<organism evidence="1 2">
    <name type="scientific">Limnobacter humi</name>
    <dbReference type="NCBI Taxonomy" id="1778671"/>
    <lineage>
        <taxon>Bacteria</taxon>
        <taxon>Pseudomonadati</taxon>
        <taxon>Pseudomonadota</taxon>
        <taxon>Betaproteobacteria</taxon>
        <taxon>Burkholderiales</taxon>
        <taxon>Burkholderiaceae</taxon>
        <taxon>Limnobacter</taxon>
    </lineage>
</organism>
<protein>
    <submittedName>
        <fullName evidence="1">Gamma carbonic anhydrase family protein</fullName>
    </submittedName>
</protein>
<dbReference type="Proteomes" id="UP001204142">
    <property type="component" value="Unassembled WGS sequence"/>
</dbReference>
<dbReference type="InterPro" id="IPR001451">
    <property type="entry name" value="Hexapep"/>
</dbReference>
<sequence length="174" mass="18254">MAKYSVDGVAPIVHSSAYVADMASIIGQVQLDENTSVWDFAALRGDNELIHIQAGSNVQEGAVLHTDIGFPLTVGKLVTVGHQACLHGCTVGDGSLIGIRAVVLNGAKIGKHCIIGAGALITEGKEIPDRSLVVGSPGKIVRTLSDEDVARLIGAQFYIEKAKVFKNTLARLPD</sequence>
<dbReference type="InterPro" id="IPR047324">
    <property type="entry name" value="LbH_gamma_CA-like"/>
</dbReference>
<dbReference type="Gene3D" id="2.160.10.10">
    <property type="entry name" value="Hexapeptide repeat proteins"/>
    <property type="match status" value="1"/>
</dbReference>
<dbReference type="SUPFAM" id="SSF51161">
    <property type="entry name" value="Trimeric LpxA-like enzymes"/>
    <property type="match status" value="1"/>
</dbReference>
<dbReference type="Pfam" id="PF00132">
    <property type="entry name" value="Hexapep"/>
    <property type="match status" value="1"/>
</dbReference>